<evidence type="ECO:0000313" key="1">
    <source>
        <dbReference type="EMBL" id="THJ43030.1"/>
    </source>
</evidence>
<reference evidence="1 2" key="1">
    <citation type="submission" date="2019-04" db="EMBL/GenBank/DDBJ databases">
        <title>Comparative genomics of Aeromonas veronii strains pathogenic to fish.</title>
        <authorList>
            <person name="Cascarano M.C."/>
            <person name="Smyrli M."/>
            <person name="Katharios P."/>
        </authorList>
    </citation>
    <scope>NUCLEOTIDE SEQUENCE [LARGE SCALE GENOMIC DNA]</scope>
    <source>
        <strain evidence="1 2">XU1</strain>
    </source>
</reference>
<dbReference type="InterPro" id="IPR011335">
    <property type="entry name" value="Restrct_endonuc-II-like"/>
</dbReference>
<sequence>MQGQERQCQEFYQTLFAGYAQQLAPFAALDECLHDFLDQRPSGKYTARNRAAGLAAATFWWEPANLDGAQLASLALGRILHSEDAISTALLDHLAARHPDVLRWAIRYSKLFTRSDSPLWRHLRDNLGSGDWYEFFGVCDRLLEQLEPFDEAIALAETHLKSLSLLELLSYLSVIAYGQLGASQGKDSSAEDWDVYDRLIARKLSNCSECDFQLTEEAIGRSIKRHLSPLLFPQSGLGRENVANLESVALLTVAMRERIDYENSINWFCFDNDCGYQLKPGQPVIFNKTDTGSQRWQRTGRKSKLLWHYWMYRAIDQFAASDMAGKIIGRPENHESNQLAYIKTIRSQLYLQTIFGLGERVRLNDGAEVILHHAILASELTTVFFKQAFLQPFLRYMGDSGVAAKALGQLALEGLVQGENRFPITWSEPKDKIRRICGWTVSPEHPKGDPEAAEAILKFWTSDLQALSVQMRLTPNMPFPRLYERPFYKIGCYSFQFPWVAGQQNNLTAAVNNLRRVEQRRPALRSETERIEHTLAEALRQRGFRVVVGYQPPLSDERDAGEVDLICHLDGVVLLLEVKSGFIRSTCHEVWLHRTNTLRKAARQLKRKQPVVLQALQNDQGLRSALLLSDFNPLPALHAWVVDTSIEFDGEVIDGFHVVSREIMEIALRDEPHYLRAFEQMGDAEVGNEEETLYADGFSAQALVRLIESDGVWRDVL</sequence>
<dbReference type="EMBL" id="SSUX01000012">
    <property type="protein sequence ID" value="THJ43030.1"/>
    <property type="molecule type" value="Genomic_DNA"/>
</dbReference>
<proteinExistence type="predicted"/>
<accession>A0A4S5CBV1</accession>
<dbReference type="SUPFAM" id="SSF52980">
    <property type="entry name" value="Restriction endonuclease-like"/>
    <property type="match status" value="1"/>
</dbReference>
<dbReference type="RefSeq" id="WP_047436455.1">
    <property type="nucleotide sequence ID" value="NZ_NKVZ01000033.1"/>
</dbReference>
<protein>
    <submittedName>
        <fullName evidence="1">NERD domain-containing protein</fullName>
    </submittedName>
</protein>
<evidence type="ECO:0000313" key="2">
    <source>
        <dbReference type="Proteomes" id="UP000309618"/>
    </source>
</evidence>
<organism evidence="1 2">
    <name type="scientific">Aeromonas veronii</name>
    <dbReference type="NCBI Taxonomy" id="654"/>
    <lineage>
        <taxon>Bacteria</taxon>
        <taxon>Pseudomonadati</taxon>
        <taxon>Pseudomonadota</taxon>
        <taxon>Gammaproteobacteria</taxon>
        <taxon>Aeromonadales</taxon>
        <taxon>Aeromonadaceae</taxon>
        <taxon>Aeromonas</taxon>
    </lineage>
</organism>
<dbReference type="Proteomes" id="UP000309618">
    <property type="component" value="Unassembled WGS sequence"/>
</dbReference>
<name>A0A4S5CBV1_AERVE</name>
<dbReference type="AlphaFoldDB" id="A0A4S5CBV1"/>
<gene>
    <name evidence="1" type="ORF">E8Q35_15935</name>
</gene>
<comment type="caution">
    <text evidence="1">The sequence shown here is derived from an EMBL/GenBank/DDBJ whole genome shotgun (WGS) entry which is preliminary data.</text>
</comment>